<gene>
    <name evidence="4" type="ORF">Dsi01nite_097980</name>
</gene>
<dbReference type="RefSeq" id="WP_203853364.1">
    <property type="nucleotide sequence ID" value="NZ_BAAAVW010000036.1"/>
</dbReference>
<feature type="transmembrane region" description="Helical" evidence="2">
    <location>
        <begin position="146"/>
        <end position="167"/>
    </location>
</feature>
<accession>A0A919PWU4</accession>
<dbReference type="Pfam" id="PF00892">
    <property type="entry name" value="EamA"/>
    <property type="match status" value="2"/>
</dbReference>
<feature type="transmembrane region" description="Helical" evidence="2">
    <location>
        <begin position="238"/>
        <end position="259"/>
    </location>
</feature>
<proteinExistence type="inferred from homology"/>
<feature type="transmembrane region" description="Helical" evidence="2">
    <location>
        <begin position="179"/>
        <end position="199"/>
    </location>
</feature>
<feature type="transmembrane region" description="Helical" evidence="2">
    <location>
        <begin position="211"/>
        <end position="232"/>
    </location>
</feature>
<comment type="caution">
    <text evidence="4">The sequence shown here is derived from an EMBL/GenBank/DDBJ whole genome shotgun (WGS) entry which is preliminary data.</text>
</comment>
<dbReference type="SUPFAM" id="SSF103481">
    <property type="entry name" value="Multidrug resistance efflux transporter EmrE"/>
    <property type="match status" value="2"/>
</dbReference>
<feature type="domain" description="EamA" evidence="3">
    <location>
        <begin position="1"/>
        <end position="132"/>
    </location>
</feature>
<keyword evidence="2" id="KW-0812">Transmembrane</keyword>
<feature type="transmembrane region" description="Helical" evidence="2">
    <location>
        <begin position="266"/>
        <end position="283"/>
    </location>
</feature>
<feature type="transmembrane region" description="Helical" evidence="2">
    <location>
        <begin position="60"/>
        <end position="79"/>
    </location>
</feature>
<dbReference type="InterPro" id="IPR000620">
    <property type="entry name" value="EamA_dom"/>
</dbReference>
<dbReference type="AlphaFoldDB" id="A0A919PWU4"/>
<evidence type="ECO:0000313" key="5">
    <source>
        <dbReference type="Proteomes" id="UP000660611"/>
    </source>
</evidence>
<evidence type="ECO:0000259" key="3">
    <source>
        <dbReference type="Pfam" id="PF00892"/>
    </source>
</evidence>
<feature type="transmembrane region" description="Helical" evidence="2">
    <location>
        <begin position="86"/>
        <end position="108"/>
    </location>
</feature>
<sequence length="284" mass="27857">MIGIVLAALSGLVWGVGDFAGGKASQRIDAVTVVVLSKAASIPLLLVYLVLMPASPQAGVVGWGAAAGVFGVLGMMVFYKAMAGGAMTIVAPVSAVTTALLPLAAGLLQGERPGALALTGAGCAIAAIGLVSLAPGDGSVRVSGGLIGLALAAGVAFGLFFICLSAAGDAAGAAGGDAGMWPILGAQLAAVGLGAPLLLRRRGAPRPSGTPLRWLLGAGMLDMSANALYIVAVQNGDLSIIAPVASLYPVTTVLLAMFVDRERLRPVQLAGLGLAATALVLVAS</sequence>
<keyword evidence="5" id="KW-1185">Reference proteome</keyword>
<comment type="similarity">
    <text evidence="1">Belongs to the EamA transporter family.</text>
</comment>
<keyword evidence="2" id="KW-1133">Transmembrane helix</keyword>
<evidence type="ECO:0000313" key="4">
    <source>
        <dbReference type="EMBL" id="GIG51757.1"/>
    </source>
</evidence>
<organism evidence="4 5">
    <name type="scientific">Dactylosporangium siamense</name>
    <dbReference type="NCBI Taxonomy" id="685454"/>
    <lineage>
        <taxon>Bacteria</taxon>
        <taxon>Bacillati</taxon>
        <taxon>Actinomycetota</taxon>
        <taxon>Actinomycetes</taxon>
        <taxon>Micromonosporales</taxon>
        <taxon>Micromonosporaceae</taxon>
        <taxon>Dactylosporangium</taxon>
    </lineage>
</organism>
<keyword evidence="2" id="KW-0472">Membrane</keyword>
<protein>
    <recommendedName>
        <fullName evidence="3">EamA domain-containing protein</fullName>
    </recommendedName>
</protein>
<dbReference type="InterPro" id="IPR037185">
    <property type="entry name" value="EmrE-like"/>
</dbReference>
<reference evidence="4" key="1">
    <citation type="submission" date="2021-01" db="EMBL/GenBank/DDBJ databases">
        <title>Whole genome shotgun sequence of Dactylosporangium siamense NBRC 106093.</title>
        <authorList>
            <person name="Komaki H."/>
            <person name="Tamura T."/>
        </authorList>
    </citation>
    <scope>NUCLEOTIDE SEQUENCE</scope>
    <source>
        <strain evidence="4">NBRC 106093</strain>
    </source>
</reference>
<feature type="transmembrane region" description="Helical" evidence="2">
    <location>
        <begin position="30"/>
        <end position="54"/>
    </location>
</feature>
<feature type="transmembrane region" description="Helical" evidence="2">
    <location>
        <begin position="114"/>
        <end position="134"/>
    </location>
</feature>
<dbReference type="Proteomes" id="UP000660611">
    <property type="component" value="Unassembled WGS sequence"/>
</dbReference>
<dbReference type="Gene3D" id="1.10.3730.20">
    <property type="match status" value="1"/>
</dbReference>
<dbReference type="EMBL" id="BONQ01000161">
    <property type="protein sequence ID" value="GIG51757.1"/>
    <property type="molecule type" value="Genomic_DNA"/>
</dbReference>
<name>A0A919PWU4_9ACTN</name>
<dbReference type="GO" id="GO:0016020">
    <property type="term" value="C:membrane"/>
    <property type="evidence" value="ECO:0007669"/>
    <property type="project" value="InterPro"/>
</dbReference>
<feature type="domain" description="EamA" evidence="3">
    <location>
        <begin position="148"/>
        <end position="282"/>
    </location>
</feature>
<evidence type="ECO:0000256" key="1">
    <source>
        <dbReference type="ARBA" id="ARBA00007362"/>
    </source>
</evidence>
<evidence type="ECO:0000256" key="2">
    <source>
        <dbReference type="SAM" id="Phobius"/>
    </source>
</evidence>